<protein>
    <submittedName>
        <fullName evidence="2">Uncharacterized protein</fullName>
    </submittedName>
</protein>
<feature type="compositionally biased region" description="Basic and acidic residues" evidence="1">
    <location>
        <begin position="88"/>
        <end position="99"/>
    </location>
</feature>
<dbReference type="EMBL" id="CP111013">
    <property type="protein sequence ID" value="WAQ97547.1"/>
    <property type="molecule type" value="Genomic_DNA"/>
</dbReference>
<sequence length="159" mass="18351">MYDVWCCEMIHTCGSTLETLEVEFRSDSGKRGDMADERVCKQFMKACKLSGSEDATTMTRMCSRNIRRFFWDDVADLEGVDMRHCEEKIEKPNDGRDPVQGKGGKPGAKLHEKAEPNRTMENMNYRFRRPDLPKGMKHVFDLRHGKPIVIAKRDYGNLS</sequence>
<gene>
    <name evidence="2" type="ORF">MAR_030191</name>
    <name evidence="3" type="ORF">MAR_030237</name>
</gene>
<evidence type="ECO:0000313" key="3">
    <source>
        <dbReference type="EMBL" id="WAQ97547.1"/>
    </source>
</evidence>
<evidence type="ECO:0000256" key="1">
    <source>
        <dbReference type="SAM" id="MobiDB-lite"/>
    </source>
</evidence>
<keyword evidence="4" id="KW-1185">Reference proteome</keyword>
<dbReference type="EMBL" id="CP111013">
    <property type="protein sequence ID" value="WAQ97501.1"/>
    <property type="molecule type" value="Genomic_DNA"/>
</dbReference>
<name>A0ABY7DII7_MYAAR</name>
<feature type="compositionally biased region" description="Basic and acidic residues" evidence="1">
    <location>
        <begin position="109"/>
        <end position="118"/>
    </location>
</feature>
<organism evidence="2 4">
    <name type="scientific">Mya arenaria</name>
    <name type="common">Soft-shell clam</name>
    <dbReference type="NCBI Taxonomy" id="6604"/>
    <lineage>
        <taxon>Eukaryota</taxon>
        <taxon>Metazoa</taxon>
        <taxon>Spiralia</taxon>
        <taxon>Lophotrochozoa</taxon>
        <taxon>Mollusca</taxon>
        <taxon>Bivalvia</taxon>
        <taxon>Autobranchia</taxon>
        <taxon>Heteroconchia</taxon>
        <taxon>Euheterodonta</taxon>
        <taxon>Imparidentia</taxon>
        <taxon>Neoheterodontei</taxon>
        <taxon>Myida</taxon>
        <taxon>Myoidea</taxon>
        <taxon>Myidae</taxon>
        <taxon>Mya</taxon>
    </lineage>
</organism>
<dbReference type="Proteomes" id="UP001164746">
    <property type="component" value="Chromosome 2"/>
</dbReference>
<evidence type="ECO:0000313" key="4">
    <source>
        <dbReference type="Proteomes" id="UP001164746"/>
    </source>
</evidence>
<evidence type="ECO:0000313" key="2">
    <source>
        <dbReference type="EMBL" id="WAQ97501.1"/>
    </source>
</evidence>
<proteinExistence type="predicted"/>
<accession>A0ABY7DII7</accession>
<feature type="region of interest" description="Disordered" evidence="1">
    <location>
        <begin position="88"/>
        <end position="118"/>
    </location>
</feature>
<reference evidence="2" key="1">
    <citation type="submission" date="2022-11" db="EMBL/GenBank/DDBJ databases">
        <title>Centuries of genome instability and evolution in soft-shell clam transmissible cancer (bioRxiv).</title>
        <authorList>
            <person name="Hart S.F.M."/>
            <person name="Yonemitsu M.A."/>
            <person name="Giersch R.M."/>
            <person name="Beal B.F."/>
            <person name="Arriagada G."/>
            <person name="Davis B.W."/>
            <person name="Ostrander E.A."/>
            <person name="Goff S.P."/>
            <person name="Metzger M.J."/>
        </authorList>
    </citation>
    <scope>NUCLEOTIDE SEQUENCE</scope>
    <source>
        <strain evidence="2">MELC-2E11</strain>
        <tissue evidence="2">Siphon/mantle</tissue>
    </source>
</reference>